<dbReference type="RefSeq" id="WP_011695321.1">
    <property type="nucleotide sequence ID" value="NC_008553.1"/>
</dbReference>
<dbReference type="EMBL" id="CP000477">
    <property type="protein sequence ID" value="ABK13922.1"/>
    <property type="molecule type" value="Genomic_DNA"/>
</dbReference>
<dbReference type="KEGG" id="mtp:Mthe_0122"/>
<protein>
    <recommendedName>
        <fullName evidence="3">KEOPS complex subunit</fullName>
    </recommendedName>
</protein>
<proteinExistence type="predicted"/>
<gene>
    <name evidence="1" type="ordered locus">Mthe_0122</name>
</gene>
<dbReference type="GeneID" id="4462296"/>
<evidence type="ECO:0000313" key="2">
    <source>
        <dbReference type="Proteomes" id="UP000000674"/>
    </source>
</evidence>
<dbReference type="Proteomes" id="UP000000674">
    <property type="component" value="Chromosome"/>
</dbReference>
<dbReference type="STRING" id="349307.Mthe_0122"/>
<name>A0B5E8_METTP</name>
<evidence type="ECO:0000313" key="1">
    <source>
        <dbReference type="EMBL" id="ABK13922.1"/>
    </source>
</evidence>
<sequence>MIYVKLIFSGSDVQEISKALEPDNLPSMNVSVQDDELIIELRAERIGTVLSTVDDLLMNIKVAEEAIGSSEV</sequence>
<accession>A0B5E8</accession>
<dbReference type="OrthoDB" id="107316at2157"/>
<dbReference type="AlphaFoldDB" id="A0B5E8"/>
<evidence type="ECO:0008006" key="3">
    <source>
        <dbReference type="Google" id="ProtNLM"/>
    </source>
</evidence>
<dbReference type="HOGENOM" id="CLU_169408_2_1_2"/>
<reference evidence="1 2" key="1">
    <citation type="submission" date="2006-10" db="EMBL/GenBank/DDBJ databases">
        <title>Complete sequence of Methanosaeta thermophila PT.</title>
        <authorList>
            <consortium name="US DOE Joint Genome Institute"/>
            <person name="Copeland A."/>
            <person name="Lucas S."/>
            <person name="Lapidus A."/>
            <person name="Barry K."/>
            <person name="Detter J.C."/>
            <person name="Glavina del Rio T."/>
            <person name="Hammon N."/>
            <person name="Israni S."/>
            <person name="Pitluck S."/>
            <person name="Chain P."/>
            <person name="Malfatti S."/>
            <person name="Shin M."/>
            <person name="Vergez L."/>
            <person name="Schmutz J."/>
            <person name="Larimer F."/>
            <person name="Land M."/>
            <person name="Hauser L."/>
            <person name="Kyrpides N."/>
            <person name="Kim E."/>
            <person name="Smith K.S."/>
            <person name="Ingram-Smith C."/>
            <person name="Richardson P."/>
        </authorList>
    </citation>
    <scope>NUCLEOTIDE SEQUENCE [LARGE SCALE GENOMIC DNA]</scope>
    <source>
        <strain evidence="2">DSM 6194 / JCM 14653 / NBRC 101360 / PT</strain>
    </source>
</reference>
<keyword evidence="2" id="KW-1185">Reference proteome</keyword>
<dbReference type="NCBIfam" id="NF011470">
    <property type="entry name" value="PRK14887.1"/>
    <property type="match status" value="1"/>
</dbReference>
<organism evidence="1 2">
    <name type="scientific">Methanothrix thermoacetophila (strain DSM 6194 / JCM 14653 / NBRC 101360 / PT)</name>
    <name type="common">Methanosaeta thermophila</name>
    <dbReference type="NCBI Taxonomy" id="349307"/>
    <lineage>
        <taxon>Archaea</taxon>
        <taxon>Methanobacteriati</taxon>
        <taxon>Methanobacteriota</taxon>
        <taxon>Stenosarchaea group</taxon>
        <taxon>Methanomicrobia</taxon>
        <taxon>Methanotrichales</taxon>
        <taxon>Methanotrichaceae</taxon>
        <taxon>Methanothrix</taxon>
    </lineage>
</organism>